<feature type="signal peptide" evidence="1">
    <location>
        <begin position="1"/>
        <end position="23"/>
    </location>
</feature>
<evidence type="ECO:0000313" key="3">
    <source>
        <dbReference type="Proteomes" id="UP000749559"/>
    </source>
</evidence>
<protein>
    <submittedName>
        <fullName evidence="2">Uncharacterized protein</fullName>
    </submittedName>
</protein>
<feature type="chain" id="PRO_5035807926" evidence="1">
    <location>
        <begin position="24"/>
        <end position="104"/>
    </location>
</feature>
<sequence length="104" mass="12013">MVIKVKEILLCSIFLTVITLLSAASIKQKRSYRFDARECGSYTACNWTVCQWFVRHTERKGCFKVVERGSHCRCPPNTECRISGEVEPWETMVKIPHRCFPVTA</sequence>
<accession>A0A8S4N0J5</accession>
<proteinExistence type="predicted"/>
<name>A0A8S4N0J5_OWEFU</name>
<comment type="caution">
    <text evidence="2">The sequence shown here is derived from an EMBL/GenBank/DDBJ whole genome shotgun (WGS) entry which is preliminary data.</text>
</comment>
<gene>
    <name evidence="2" type="ORF">OFUS_LOCUS1826</name>
</gene>
<organism evidence="2 3">
    <name type="scientific">Owenia fusiformis</name>
    <name type="common">Polychaete worm</name>
    <dbReference type="NCBI Taxonomy" id="6347"/>
    <lineage>
        <taxon>Eukaryota</taxon>
        <taxon>Metazoa</taxon>
        <taxon>Spiralia</taxon>
        <taxon>Lophotrochozoa</taxon>
        <taxon>Annelida</taxon>
        <taxon>Polychaeta</taxon>
        <taxon>Sedentaria</taxon>
        <taxon>Canalipalpata</taxon>
        <taxon>Sabellida</taxon>
        <taxon>Oweniida</taxon>
        <taxon>Oweniidae</taxon>
        <taxon>Owenia</taxon>
    </lineage>
</organism>
<evidence type="ECO:0000256" key="1">
    <source>
        <dbReference type="SAM" id="SignalP"/>
    </source>
</evidence>
<keyword evidence="3" id="KW-1185">Reference proteome</keyword>
<dbReference type="Proteomes" id="UP000749559">
    <property type="component" value="Unassembled WGS sequence"/>
</dbReference>
<keyword evidence="1" id="KW-0732">Signal</keyword>
<dbReference type="AlphaFoldDB" id="A0A8S4N0J5"/>
<reference evidence="2" key="1">
    <citation type="submission" date="2022-03" db="EMBL/GenBank/DDBJ databases">
        <authorList>
            <person name="Martin C."/>
        </authorList>
    </citation>
    <scope>NUCLEOTIDE SEQUENCE</scope>
</reference>
<evidence type="ECO:0000313" key="2">
    <source>
        <dbReference type="EMBL" id="CAH1774344.1"/>
    </source>
</evidence>
<dbReference type="EMBL" id="CAIIXF020000001">
    <property type="protein sequence ID" value="CAH1774344.1"/>
    <property type="molecule type" value="Genomic_DNA"/>
</dbReference>